<dbReference type="InterPro" id="IPR001365">
    <property type="entry name" value="A_deaminase_dom"/>
</dbReference>
<gene>
    <name evidence="8" type="ORF">ACPOL_0488</name>
</gene>
<dbReference type="GO" id="GO:0043103">
    <property type="term" value="P:hypoxanthine salvage"/>
    <property type="evidence" value="ECO:0007669"/>
    <property type="project" value="TreeGrafter"/>
</dbReference>
<dbReference type="SUPFAM" id="SSF51556">
    <property type="entry name" value="Metallo-dependent hydrolases"/>
    <property type="match status" value="1"/>
</dbReference>
<evidence type="ECO:0000256" key="5">
    <source>
        <dbReference type="ARBA" id="ARBA00022801"/>
    </source>
</evidence>
<dbReference type="KEGG" id="abas:ACPOL_0488"/>
<dbReference type="RefSeq" id="WP_114205612.1">
    <property type="nucleotide sequence ID" value="NZ_CP030840.1"/>
</dbReference>
<dbReference type="Proteomes" id="UP000253606">
    <property type="component" value="Chromosome"/>
</dbReference>
<keyword evidence="5" id="KW-0378">Hydrolase</keyword>
<comment type="similarity">
    <text evidence="2">Belongs to the metallo-dependent hydrolases superfamily. Adenosine and AMP deaminases family.</text>
</comment>
<dbReference type="InterPro" id="IPR032466">
    <property type="entry name" value="Metal_Hydrolase"/>
</dbReference>
<evidence type="ECO:0000313" key="9">
    <source>
        <dbReference type="Proteomes" id="UP000253606"/>
    </source>
</evidence>
<name>A0A2Z5FSS6_9BACT</name>
<dbReference type="GO" id="GO:0046872">
    <property type="term" value="F:metal ion binding"/>
    <property type="evidence" value="ECO:0007669"/>
    <property type="project" value="UniProtKB-KW"/>
</dbReference>
<dbReference type="GO" id="GO:0046103">
    <property type="term" value="P:inosine biosynthetic process"/>
    <property type="evidence" value="ECO:0007669"/>
    <property type="project" value="TreeGrafter"/>
</dbReference>
<accession>A0A2Z5FSS6</accession>
<keyword evidence="9" id="KW-1185">Reference proteome</keyword>
<dbReference type="GO" id="GO:0005829">
    <property type="term" value="C:cytosol"/>
    <property type="evidence" value="ECO:0007669"/>
    <property type="project" value="TreeGrafter"/>
</dbReference>
<dbReference type="GO" id="GO:0004000">
    <property type="term" value="F:adenosine deaminase activity"/>
    <property type="evidence" value="ECO:0007669"/>
    <property type="project" value="UniProtKB-ARBA"/>
</dbReference>
<dbReference type="AlphaFoldDB" id="A0A2Z5FSS6"/>
<proteinExistence type="inferred from homology"/>
<evidence type="ECO:0000313" key="8">
    <source>
        <dbReference type="EMBL" id="AXC09863.1"/>
    </source>
</evidence>
<dbReference type="PANTHER" id="PTHR11409:SF43">
    <property type="entry name" value="ADENOSINE DEAMINASE"/>
    <property type="match status" value="1"/>
</dbReference>
<dbReference type="Gene3D" id="3.20.20.140">
    <property type="entry name" value="Metal-dependent hydrolases"/>
    <property type="match status" value="1"/>
</dbReference>
<evidence type="ECO:0000256" key="6">
    <source>
        <dbReference type="ARBA" id="ARBA00022833"/>
    </source>
</evidence>
<evidence type="ECO:0000256" key="4">
    <source>
        <dbReference type="ARBA" id="ARBA00022723"/>
    </source>
</evidence>
<evidence type="ECO:0000259" key="7">
    <source>
        <dbReference type="Pfam" id="PF00962"/>
    </source>
</evidence>
<comment type="cofactor">
    <cofactor evidence="1">
        <name>Zn(2+)</name>
        <dbReference type="ChEBI" id="CHEBI:29105"/>
    </cofactor>
</comment>
<evidence type="ECO:0000256" key="2">
    <source>
        <dbReference type="ARBA" id="ARBA00006676"/>
    </source>
</evidence>
<protein>
    <recommendedName>
        <fullName evidence="3">adenosine deaminase</fullName>
        <ecNumber evidence="3">3.5.4.4</ecNumber>
    </recommendedName>
</protein>
<dbReference type="PANTHER" id="PTHR11409">
    <property type="entry name" value="ADENOSINE DEAMINASE"/>
    <property type="match status" value="1"/>
</dbReference>
<evidence type="ECO:0000256" key="3">
    <source>
        <dbReference type="ARBA" id="ARBA00012784"/>
    </source>
</evidence>
<dbReference type="EMBL" id="CP030840">
    <property type="protein sequence ID" value="AXC09863.1"/>
    <property type="molecule type" value="Genomic_DNA"/>
</dbReference>
<evidence type="ECO:0000256" key="1">
    <source>
        <dbReference type="ARBA" id="ARBA00001947"/>
    </source>
</evidence>
<feature type="domain" description="Adenosine deaminase" evidence="7">
    <location>
        <begin position="278"/>
        <end position="496"/>
    </location>
</feature>
<dbReference type="GO" id="GO:0006154">
    <property type="term" value="P:adenosine catabolic process"/>
    <property type="evidence" value="ECO:0007669"/>
    <property type="project" value="TreeGrafter"/>
</dbReference>
<dbReference type="Pfam" id="PF00962">
    <property type="entry name" value="A_deaminase"/>
    <property type="match status" value="1"/>
</dbReference>
<dbReference type="OrthoDB" id="105475at2"/>
<dbReference type="InterPro" id="IPR006330">
    <property type="entry name" value="Ado/ade_deaminase"/>
</dbReference>
<keyword evidence="4" id="KW-0479">Metal-binding</keyword>
<organism evidence="8 9">
    <name type="scientific">Acidisarcina polymorpha</name>
    <dbReference type="NCBI Taxonomy" id="2211140"/>
    <lineage>
        <taxon>Bacteria</taxon>
        <taxon>Pseudomonadati</taxon>
        <taxon>Acidobacteriota</taxon>
        <taxon>Terriglobia</taxon>
        <taxon>Terriglobales</taxon>
        <taxon>Acidobacteriaceae</taxon>
        <taxon>Acidisarcina</taxon>
    </lineage>
</organism>
<dbReference type="EC" id="3.5.4.4" evidence="3"/>
<keyword evidence="6" id="KW-0862">Zinc</keyword>
<reference evidence="8 9" key="1">
    <citation type="journal article" date="2018" name="Front. Microbiol.">
        <title>Hydrolytic Capabilities as a Key to Environmental Success: Chitinolytic and Cellulolytic Acidobacteria From Acidic Sub-arctic Soils and Boreal Peatlands.</title>
        <authorList>
            <person name="Belova S.E."/>
            <person name="Ravin N.V."/>
            <person name="Pankratov T.A."/>
            <person name="Rakitin A.L."/>
            <person name="Ivanova A.A."/>
            <person name="Beletsky A.V."/>
            <person name="Mardanov A.V."/>
            <person name="Sinninghe Damste J.S."/>
            <person name="Dedysh S.N."/>
        </authorList>
    </citation>
    <scope>NUCLEOTIDE SEQUENCE [LARGE SCALE GENOMIC DNA]</scope>
    <source>
        <strain evidence="8 9">SBC82</strain>
    </source>
</reference>
<sequence length="555" mass="61574">MLLNHYQFRRIHQTRHPGRAPQLGFAWLQRGRTVTVVSAISALFSILNPGFVHAAKAAPPANPEVRAARALDEAAKTGPAALRGFLYAMPKGADLHMHLTGAVYAESFISAAAKDGLCVDSASLAFVKAMAQTRSIPPQPVCGEGRVRADSVTKDQHLYDELIDSFSMRTFIPVSGKSGHDQFFDTFERFDPAGHHVGLWLDEVATRAAAQNEQYLEIMHTPSQWKQEADLAEKVGYHADFAEYRQLLLDGGFRDAIPAIRAEFDKAEAERRELEGCGTAEARPACTVQIRYLDQVLRAMTPDSVFAQILLGFELASADPRIVGLNLVQPEDSYVAMTDYHLHMQMIEALHAIYPKVHITLHAGEIALGLVPPEGLKFHIREAVEIGSAERIGHGVDVMDEDKPYNLLQEMAAKKVMVEINLTSNDVILNVKGGDHPLPIYRKYHVPVALSTDDEGVSRIDLTHEYVRAVDTYHFTYPELKDLVRTGLEHNFLPGESLWQAAKIGDDFARPVAVCAGQLGKDEPAGKCAEFLKGSEKAQQQFELERRFRVFEATF</sequence>